<reference evidence="2" key="2">
    <citation type="submission" date="2015-01" db="EMBL/GenBank/DDBJ databases">
        <title>Evolutionary Origins and Diversification of the Mycorrhizal Mutualists.</title>
        <authorList>
            <consortium name="DOE Joint Genome Institute"/>
            <consortium name="Mycorrhizal Genomics Consortium"/>
            <person name="Kohler A."/>
            <person name="Kuo A."/>
            <person name="Nagy L.G."/>
            <person name="Floudas D."/>
            <person name="Copeland A."/>
            <person name="Barry K.W."/>
            <person name="Cichocki N."/>
            <person name="Veneault-Fourrey C."/>
            <person name="LaButti K."/>
            <person name="Lindquist E.A."/>
            <person name="Lipzen A."/>
            <person name="Lundell T."/>
            <person name="Morin E."/>
            <person name="Murat C."/>
            <person name="Riley R."/>
            <person name="Ohm R."/>
            <person name="Sun H."/>
            <person name="Tunlid A."/>
            <person name="Henrissat B."/>
            <person name="Grigoriev I.V."/>
            <person name="Hibbett D.S."/>
            <person name="Martin F."/>
        </authorList>
    </citation>
    <scope>NUCLEOTIDE SEQUENCE [LARGE SCALE GENOMIC DNA]</scope>
    <source>
        <strain evidence="2">Marx 270</strain>
    </source>
</reference>
<dbReference type="Proteomes" id="UP000054217">
    <property type="component" value="Unassembled WGS sequence"/>
</dbReference>
<dbReference type="OrthoDB" id="2404451at2759"/>
<reference evidence="1 2" key="1">
    <citation type="submission" date="2014-04" db="EMBL/GenBank/DDBJ databases">
        <authorList>
            <consortium name="DOE Joint Genome Institute"/>
            <person name="Kuo A."/>
            <person name="Kohler A."/>
            <person name="Costa M.D."/>
            <person name="Nagy L.G."/>
            <person name="Floudas D."/>
            <person name="Copeland A."/>
            <person name="Barry K.W."/>
            <person name="Cichocki N."/>
            <person name="Veneault-Fourrey C."/>
            <person name="LaButti K."/>
            <person name="Lindquist E.A."/>
            <person name="Lipzen A."/>
            <person name="Lundell T."/>
            <person name="Morin E."/>
            <person name="Murat C."/>
            <person name="Sun H."/>
            <person name="Tunlid A."/>
            <person name="Henrissat B."/>
            <person name="Grigoriev I.V."/>
            <person name="Hibbett D.S."/>
            <person name="Martin F."/>
            <person name="Nordberg H.P."/>
            <person name="Cantor M.N."/>
            <person name="Hua S.X."/>
        </authorList>
    </citation>
    <scope>NUCLEOTIDE SEQUENCE [LARGE SCALE GENOMIC DNA]</scope>
    <source>
        <strain evidence="1 2">Marx 270</strain>
    </source>
</reference>
<dbReference type="AlphaFoldDB" id="A0A0C3IQ24"/>
<sequence>MCTHLDFISTFKNISKAPSKAAKGRIAKKTGIHGLPGLWRVGSLDYACSAPWEWFHLLLENVIPNLVNLWTGQFKGLESSTDEFTITAKVWEEIAQEMMAAVQHIPTVFIQVLGNIAMNCLQFTADLWCFWFLYVTPILLENQFLKQKYYVHVCELSALMKLMLRFHLTEEEVGNIEVWLQKWVQKYEKYYYQYHIEHLPACTLTVHSLLHITEGIHYCGPAWTTWSFFMERYCGTLQ</sequence>
<evidence type="ECO:0008006" key="3">
    <source>
        <dbReference type="Google" id="ProtNLM"/>
    </source>
</evidence>
<gene>
    <name evidence="1" type="ORF">M404DRAFT_966427</name>
</gene>
<name>A0A0C3IQ24_PISTI</name>
<dbReference type="EMBL" id="KN832009">
    <property type="protein sequence ID" value="KIN99052.1"/>
    <property type="molecule type" value="Genomic_DNA"/>
</dbReference>
<dbReference type="PANTHER" id="PTHR46579">
    <property type="entry name" value="F5/8 TYPE C DOMAIN-CONTAINING PROTEIN-RELATED"/>
    <property type="match status" value="1"/>
</dbReference>
<proteinExistence type="predicted"/>
<dbReference type="HOGENOM" id="CLU_026593_1_0_1"/>
<evidence type="ECO:0000313" key="1">
    <source>
        <dbReference type="EMBL" id="KIN99052.1"/>
    </source>
</evidence>
<keyword evidence="2" id="KW-1185">Reference proteome</keyword>
<dbReference type="InParanoid" id="A0A0C3IQ24"/>
<protein>
    <recommendedName>
        <fullName evidence="3">DUF4218 domain-containing protein</fullName>
    </recommendedName>
</protein>
<dbReference type="PANTHER" id="PTHR46579:SF1">
    <property type="entry name" value="F5_8 TYPE C DOMAIN-CONTAINING PROTEIN"/>
    <property type="match status" value="1"/>
</dbReference>
<accession>A0A0C3IQ24</accession>
<dbReference type="STRING" id="870435.A0A0C3IQ24"/>
<evidence type="ECO:0000313" key="2">
    <source>
        <dbReference type="Proteomes" id="UP000054217"/>
    </source>
</evidence>
<organism evidence="1 2">
    <name type="scientific">Pisolithus tinctorius Marx 270</name>
    <dbReference type="NCBI Taxonomy" id="870435"/>
    <lineage>
        <taxon>Eukaryota</taxon>
        <taxon>Fungi</taxon>
        <taxon>Dikarya</taxon>
        <taxon>Basidiomycota</taxon>
        <taxon>Agaricomycotina</taxon>
        <taxon>Agaricomycetes</taxon>
        <taxon>Agaricomycetidae</taxon>
        <taxon>Boletales</taxon>
        <taxon>Sclerodermatineae</taxon>
        <taxon>Pisolithaceae</taxon>
        <taxon>Pisolithus</taxon>
    </lineage>
</organism>